<keyword evidence="2" id="KW-0547">Nucleotide-binding</keyword>
<protein>
    <recommendedName>
        <fullName evidence="5">Adenylate kinase active site lid domain-containing protein</fullName>
    </recommendedName>
</protein>
<dbReference type="Gene3D" id="3.40.50.300">
    <property type="entry name" value="P-loop containing nucleotide triphosphate hydrolases"/>
    <property type="match status" value="1"/>
</dbReference>
<dbReference type="SUPFAM" id="SSF52540">
    <property type="entry name" value="P-loop containing nucleoside triphosphate hydrolases"/>
    <property type="match status" value="1"/>
</dbReference>
<dbReference type="PANTHER" id="PTHR23359">
    <property type="entry name" value="NUCLEOTIDE KINASE"/>
    <property type="match status" value="1"/>
</dbReference>
<dbReference type="PRINTS" id="PR00094">
    <property type="entry name" value="ADENYLTKNASE"/>
</dbReference>
<accession>X1RSH3</accession>
<keyword evidence="1" id="KW-0808">Transferase</keyword>
<evidence type="ECO:0008006" key="5">
    <source>
        <dbReference type="Google" id="ProtNLM"/>
    </source>
</evidence>
<dbReference type="GO" id="GO:0006139">
    <property type="term" value="P:nucleobase-containing compound metabolic process"/>
    <property type="evidence" value="ECO:0007669"/>
    <property type="project" value="InterPro"/>
</dbReference>
<name>X1RSH3_9ZZZZ</name>
<dbReference type="GO" id="GO:0019205">
    <property type="term" value="F:nucleobase-containing compound kinase activity"/>
    <property type="evidence" value="ECO:0007669"/>
    <property type="project" value="InterPro"/>
</dbReference>
<evidence type="ECO:0000313" key="4">
    <source>
        <dbReference type="EMBL" id="GAI66140.1"/>
    </source>
</evidence>
<evidence type="ECO:0000256" key="3">
    <source>
        <dbReference type="ARBA" id="ARBA00022777"/>
    </source>
</evidence>
<sequence length="66" mass="7237">MRIVLLGAPGAGKGTQAKVISNKFNIPCISTGDILRNEINKGSELGKKAVRFVENKLRNCCRKKHN</sequence>
<keyword evidence="3" id="KW-0418">Kinase</keyword>
<proteinExistence type="predicted"/>
<evidence type="ECO:0000256" key="2">
    <source>
        <dbReference type="ARBA" id="ARBA00022741"/>
    </source>
</evidence>
<dbReference type="Pfam" id="PF00406">
    <property type="entry name" value="ADK"/>
    <property type="match status" value="1"/>
</dbReference>
<dbReference type="AlphaFoldDB" id="X1RSH3"/>
<dbReference type="EMBL" id="BARW01000560">
    <property type="protein sequence ID" value="GAI66140.1"/>
    <property type="molecule type" value="Genomic_DNA"/>
</dbReference>
<organism evidence="4">
    <name type="scientific">marine sediment metagenome</name>
    <dbReference type="NCBI Taxonomy" id="412755"/>
    <lineage>
        <taxon>unclassified sequences</taxon>
        <taxon>metagenomes</taxon>
        <taxon>ecological metagenomes</taxon>
    </lineage>
</organism>
<dbReference type="GO" id="GO:0005524">
    <property type="term" value="F:ATP binding"/>
    <property type="evidence" value="ECO:0007669"/>
    <property type="project" value="InterPro"/>
</dbReference>
<dbReference type="InterPro" id="IPR000850">
    <property type="entry name" value="Adenylat/UMP-CMP_kin"/>
</dbReference>
<comment type="caution">
    <text evidence="4">The sequence shown here is derived from an EMBL/GenBank/DDBJ whole genome shotgun (WGS) entry which is preliminary data.</text>
</comment>
<reference evidence="4" key="1">
    <citation type="journal article" date="2014" name="Front. Microbiol.">
        <title>High frequency of phylogenetically diverse reductive dehalogenase-homologous genes in deep subseafloor sedimentary metagenomes.</title>
        <authorList>
            <person name="Kawai M."/>
            <person name="Futagami T."/>
            <person name="Toyoda A."/>
            <person name="Takaki Y."/>
            <person name="Nishi S."/>
            <person name="Hori S."/>
            <person name="Arai W."/>
            <person name="Tsubouchi T."/>
            <person name="Morono Y."/>
            <person name="Uchiyama I."/>
            <person name="Ito T."/>
            <person name="Fujiyama A."/>
            <person name="Inagaki F."/>
            <person name="Takami H."/>
        </authorList>
    </citation>
    <scope>NUCLEOTIDE SEQUENCE</scope>
    <source>
        <strain evidence="4">Expedition CK06-06</strain>
    </source>
</reference>
<evidence type="ECO:0000256" key="1">
    <source>
        <dbReference type="ARBA" id="ARBA00022679"/>
    </source>
</evidence>
<gene>
    <name evidence="4" type="ORF">S12H4_02332</name>
</gene>
<dbReference type="InterPro" id="IPR027417">
    <property type="entry name" value="P-loop_NTPase"/>
</dbReference>